<evidence type="ECO:0000313" key="5">
    <source>
        <dbReference type="EMBL" id="QQD18519.1"/>
    </source>
</evidence>
<dbReference type="KEGG" id="snan:I6N98_01190"/>
<keyword evidence="3" id="KW-0443">Lipid metabolism</keyword>
<feature type="domain" description="PET hydrolase/cutinase-like" evidence="4">
    <location>
        <begin position="77"/>
        <end position="244"/>
    </location>
</feature>
<evidence type="ECO:0000256" key="1">
    <source>
        <dbReference type="ARBA" id="ARBA00022801"/>
    </source>
</evidence>
<dbReference type="Pfam" id="PF12740">
    <property type="entry name" value="PETase"/>
    <property type="match status" value="1"/>
</dbReference>
<dbReference type="InterPro" id="IPR029058">
    <property type="entry name" value="AB_hydrolase_fold"/>
</dbReference>
<evidence type="ECO:0000313" key="6">
    <source>
        <dbReference type="Proteomes" id="UP000596063"/>
    </source>
</evidence>
<keyword evidence="2" id="KW-0442">Lipid degradation</keyword>
<dbReference type="PANTHER" id="PTHR10272:SF0">
    <property type="entry name" value="PLATELET-ACTIVATING FACTOR ACETYLHYDROLASE"/>
    <property type="match status" value="1"/>
</dbReference>
<dbReference type="EMBL" id="CP066167">
    <property type="protein sequence ID" value="QQD18519.1"/>
    <property type="molecule type" value="Genomic_DNA"/>
</dbReference>
<organism evidence="5 6">
    <name type="scientific">Spongiibacter nanhainus</name>
    <dbReference type="NCBI Taxonomy" id="2794344"/>
    <lineage>
        <taxon>Bacteria</taxon>
        <taxon>Pseudomonadati</taxon>
        <taxon>Pseudomonadota</taxon>
        <taxon>Gammaproteobacteria</taxon>
        <taxon>Cellvibrionales</taxon>
        <taxon>Spongiibacteraceae</taxon>
        <taxon>Spongiibacter</taxon>
    </lineage>
</organism>
<keyword evidence="1" id="KW-0378">Hydrolase</keyword>
<dbReference type="SUPFAM" id="SSF53474">
    <property type="entry name" value="alpha/beta-Hydrolases"/>
    <property type="match status" value="1"/>
</dbReference>
<reference evidence="5 6" key="1">
    <citation type="submission" date="2020-12" db="EMBL/GenBank/DDBJ databases">
        <authorList>
            <person name="Shan Y."/>
        </authorList>
    </citation>
    <scope>NUCLEOTIDE SEQUENCE [LARGE SCALE GENOMIC DNA]</scope>
    <source>
        <strain evidence="6">csc3.9</strain>
    </source>
</reference>
<dbReference type="GO" id="GO:0003847">
    <property type="term" value="F:1-alkyl-2-acetylglycerophosphocholine esterase activity"/>
    <property type="evidence" value="ECO:0007669"/>
    <property type="project" value="TreeGrafter"/>
</dbReference>
<dbReference type="GO" id="GO:0016042">
    <property type="term" value="P:lipid catabolic process"/>
    <property type="evidence" value="ECO:0007669"/>
    <property type="project" value="UniProtKB-KW"/>
</dbReference>
<gene>
    <name evidence="5" type="ORF">I6N98_01190</name>
</gene>
<proteinExistence type="predicted"/>
<dbReference type="Gene3D" id="3.40.50.1820">
    <property type="entry name" value="alpha/beta hydrolase"/>
    <property type="match status" value="1"/>
</dbReference>
<dbReference type="AlphaFoldDB" id="A0A7T4R152"/>
<name>A0A7T4R152_9GAMM</name>
<dbReference type="InterPro" id="IPR041127">
    <property type="entry name" value="PET_hydrolase/cutinase-like"/>
</dbReference>
<keyword evidence="6" id="KW-1185">Reference proteome</keyword>
<dbReference type="Proteomes" id="UP000596063">
    <property type="component" value="Chromosome"/>
</dbReference>
<accession>A0A7T4R152</accession>
<dbReference type="RefSeq" id="WP_198570010.1">
    <property type="nucleotide sequence ID" value="NZ_CP066167.1"/>
</dbReference>
<evidence type="ECO:0000259" key="4">
    <source>
        <dbReference type="Pfam" id="PF12740"/>
    </source>
</evidence>
<sequence>MLKKILILLVVLVAASAAVLRWLGLPEPLPSSSDSARWLSAGSYEVSYFDVTLTDTTRPTQAHGDFAGSEQRKLKTRIWHPQPLHGQHPVVVYSHGFMSRRTGGSYLAEHLASHGYIVLAMDYPLSRMGAPGGALVKDVVNQPGDISFLLDQLLSWHRERGHQFHGAIDEDRIAALGLSLGGLTSTLVAFHPQMGDPRIDAAVSLAGPSFNLAPRFFRHRAVPFMMVASPIDPMVAYRANAADIPQRVPGSVLVTIDRGSHTGFVDVARYFRFMSNPDWLGCQQVLRGLENGSDENWSDELGRVEDGVMPADAPALCAEPLVDAMNPIRQQQLTTIAVHSFLESLFSPNEARRQRAAAFLDRRFAEEVPAVSVQRSTPQNGTVQ</sequence>
<evidence type="ECO:0000256" key="3">
    <source>
        <dbReference type="ARBA" id="ARBA00023098"/>
    </source>
</evidence>
<protein>
    <submittedName>
        <fullName evidence="5">Acetylxylan esterase</fullName>
    </submittedName>
</protein>
<dbReference type="PANTHER" id="PTHR10272">
    <property type="entry name" value="PLATELET-ACTIVATING FACTOR ACETYLHYDROLASE"/>
    <property type="match status" value="1"/>
</dbReference>
<evidence type="ECO:0000256" key="2">
    <source>
        <dbReference type="ARBA" id="ARBA00022963"/>
    </source>
</evidence>